<dbReference type="EMBL" id="BJCL01000028">
    <property type="protein sequence ID" value="GCL66196.1"/>
    <property type="molecule type" value="Genomic_DNA"/>
</dbReference>
<keyword evidence="1" id="KW-0560">Oxidoreductase</keyword>
<dbReference type="InterPro" id="IPR029154">
    <property type="entry name" value="HIBADH-like_NADP-bd"/>
</dbReference>
<dbReference type="GO" id="GO:0051287">
    <property type="term" value="F:NAD binding"/>
    <property type="evidence" value="ECO:0007669"/>
    <property type="project" value="InterPro"/>
</dbReference>
<dbReference type="PANTHER" id="PTHR43060">
    <property type="entry name" value="3-HYDROXYISOBUTYRATE DEHYDROGENASE-LIKE 1, MITOCHONDRIAL-RELATED"/>
    <property type="match status" value="1"/>
</dbReference>
<dbReference type="InterPro" id="IPR036291">
    <property type="entry name" value="NAD(P)-bd_dom_sf"/>
</dbReference>
<dbReference type="OrthoDB" id="9786703at2"/>
<dbReference type="SUPFAM" id="SSF48179">
    <property type="entry name" value="6-phosphogluconate dehydrogenase C-terminal domain-like"/>
    <property type="match status" value="1"/>
</dbReference>
<comment type="caution">
    <text evidence="6">The sequence shown here is derived from an EMBL/GenBank/DDBJ whole genome shotgun (WGS) entry which is preliminary data.</text>
</comment>
<protein>
    <submittedName>
        <fullName evidence="6">Dehydrogenase/oxidoreductase</fullName>
    </submittedName>
</protein>
<dbReference type="AlphaFoldDB" id="A0A480AZ41"/>
<gene>
    <name evidence="6" type="ORF">AQPW35_52770</name>
</gene>
<organism evidence="6 7">
    <name type="scientific">Pseudaquabacterium pictum</name>
    <dbReference type="NCBI Taxonomy" id="2315236"/>
    <lineage>
        <taxon>Bacteria</taxon>
        <taxon>Pseudomonadati</taxon>
        <taxon>Pseudomonadota</taxon>
        <taxon>Betaproteobacteria</taxon>
        <taxon>Burkholderiales</taxon>
        <taxon>Sphaerotilaceae</taxon>
        <taxon>Pseudaquabacterium</taxon>
    </lineage>
</organism>
<dbReference type="Gene3D" id="3.40.50.720">
    <property type="entry name" value="NAD(P)-binding Rossmann-like Domain"/>
    <property type="match status" value="1"/>
</dbReference>
<evidence type="ECO:0000313" key="6">
    <source>
        <dbReference type="EMBL" id="GCL66196.1"/>
    </source>
</evidence>
<reference evidence="7" key="1">
    <citation type="submission" date="2019-03" db="EMBL/GenBank/DDBJ databases">
        <title>Aquabacterium pictum sp.nov., the first bacteriochlorophyll a-containing freshwater bacterium in the genus Aquabacterium of the class Betaproteobacteria.</title>
        <authorList>
            <person name="Hirose S."/>
            <person name="Tank M."/>
            <person name="Hara E."/>
            <person name="Tamaki H."/>
            <person name="Takaichi S."/>
            <person name="Haruta S."/>
            <person name="Hanada S."/>
        </authorList>
    </citation>
    <scope>NUCLEOTIDE SEQUENCE [LARGE SCALE GENOMIC DNA]</scope>
    <source>
        <strain evidence="7">W35</strain>
    </source>
</reference>
<evidence type="ECO:0000256" key="2">
    <source>
        <dbReference type="ARBA" id="ARBA00023027"/>
    </source>
</evidence>
<evidence type="ECO:0000259" key="4">
    <source>
        <dbReference type="Pfam" id="PF03446"/>
    </source>
</evidence>
<feature type="domain" description="6-phosphogluconate dehydrogenase NADP-binding" evidence="4">
    <location>
        <begin position="9"/>
        <end position="167"/>
    </location>
</feature>
<dbReference type="Pfam" id="PF03446">
    <property type="entry name" value="NAD_binding_2"/>
    <property type="match status" value="1"/>
</dbReference>
<dbReference type="Pfam" id="PF14833">
    <property type="entry name" value="NAD_binding_11"/>
    <property type="match status" value="1"/>
</dbReference>
<evidence type="ECO:0000256" key="1">
    <source>
        <dbReference type="ARBA" id="ARBA00023002"/>
    </source>
</evidence>
<dbReference type="Proteomes" id="UP000301751">
    <property type="component" value="Unassembled WGS sequence"/>
</dbReference>
<evidence type="ECO:0000256" key="3">
    <source>
        <dbReference type="PIRSR" id="PIRSR000103-1"/>
    </source>
</evidence>
<accession>A0A480AZ41</accession>
<dbReference type="InterPro" id="IPR008927">
    <property type="entry name" value="6-PGluconate_DH-like_C_sf"/>
</dbReference>
<dbReference type="InterPro" id="IPR015815">
    <property type="entry name" value="HIBADH-related"/>
</dbReference>
<evidence type="ECO:0000259" key="5">
    <source>
        <dbReference type="Pfam" id="PF14833"/>
    </source>
</evidence>
<keyword evidence="7" id="KW-1185">Reference proteome</keyword>
<keyword evidence="2" id="KW-0520">NAD</keyword>
<dbReference type="InterPro" id="IPR013328">
    <property type="entry name" value="6PGD_dom2"/>
</dbReference>
<dbReference type="SUPFAM" id="SSF51735">
    <property type="entry name" value="NAD(P)-binding Rossmann-fold domains"/>
    <property type="match status" value="1"/>
</dbReference>
<dbReference type="GO" id="GO:0050661">
    <property type="term" value="F:NADP binding"/>
    <property type="evidence" value="ECO:0007669"/>
    <property type="project" value="InterPro"/>
</dbReference>
<dbReference type="GO" id="GO:0016491">
    <property type="term" value="F:oxidoreductase activity"/>
    <property type="evidence" value="ECO:0007669"/>
    <property type="project" value="UniProtKB-KW"/>
</dbReference>
<dbReference type="PIRSF" id="PIRSF000103">
    <property type="entry name" value="HIBADH"/>
    <property type="match status" value="1"/>
</dbReference>
<name>A0A480AZ41_9BURK</name>
<sequence length="308" mass="30374">MMPLVSAPVAVVGIGNMGLAMALRLRDGGQPVRVHDIDPERHALAAAAGAVPAASPAAAVAGCAVLIVAVVDAAQTEAVLFGPQGAAAALPLGATVLLCPTIGPADVEGFAARLTQAGLACLDAPMSGGPARARDGSMSLMVAGPDAAWSALQPLLQHLASRLFRIGSRPGDGARTKLVNNLLAATHLAASAEAIALAQRLGLDGAATLAVVNASSGASWIGADRMARALDGDFAPRAHTSLLAKDSALALAMAAQAGVRPPLGVLAAAQFQAALAAGHGGEDDARLLSLLQQQFAAGDQPAAGVPPA</sequence>
<dbReference type="Gene3D" id="1.10.1040.10">
    <property type="entry name" value="N-(1-d-carboxylethyl)-l-norvaline Dehydrogenase, domain 2"/>
    <property type="match status" value="1"/>
</dbReference>
<evidence type="ECO:0000313" key="7">
    <source>
        <dbReference type="Proteomes" id="UP000301751"/>
    </source>
</evidence>
<feature type="domain" description="3-hydroxyisobutyrate dehydrogenase-like NAD-binding" evidence="5">
    <location>
        <begin position="171"/>
        <end position="290"/>
    </location>
</feature>
<feature type="active site" evidence="3">
    <location>
        <position position="177"/>
    </location>
</feature>
<proteinExistence type="predicted"/>
<dbReference type="InterPro" id="IPR006115">
    <property type="entry name" value="6PGDH_NADP-bd"/>
</dbReference>